<dbReference type="AlphaFoldDB" id="A0A5A7SNB8"/>
<reference evidence="1 2" key="1">
    <citation type="submission" date="2019-08" db="EMBL/GenBank/DDBJ databases">
        <title>Draft genome sequences of two oriental melons (Cucumis melo L. var makuwa).</title>
        <authorList>
            <person name="Kwon S.-Y."/>
        </authorList>
    </citation>
    <scope>NUCLEOTIDE SEQUENCE [LARGE SCALE GENOMIC DNA]</scope>
    <source>
        <strain evidence="2">cv. SW 3</strain>
        <tissue evidence="1">Leaf</tissue>
    </source>
</reference>
<evidence type="ECO:0000313" key="1">
    <source>
        <dbReference type="EMBL" id="KAA0025955.1"/>
    </source>
</evidence>
<gene>
    <name evidence="1" type="ORF">E6C27_scaffold34G002650</name>
</gene>
<dbReference type="OrthoDB" id="595759at2759"/>
<dbReference type="EMBL" id="SSTE01023063">
    <property type="protein sequence ID" value="KAA0025955.1"/>
    <property type="molecule type" value="Genomic_DNA"/>
</dbReference>
<comment type="caution">
    <text evidence="1">The sequence shown here is derived from an EMBL/GenBank/DDBJ whole genome shotgun (WGS) entry which is preliminary data.</text>
</comment>
<dbReference type="Proteomes" id="UP000321393">
    <property type="component" value="Unassembled WGS sequence"/>
</dbReference>
<evidence type="ECO:0000313" key="2">
    <source>
        <dbReference type="Proteomes" id="UP000321393"/>
    </source>
</evidence>
<sequence>MATSSRGPKECMDEGGGRHSCRVFSGFGVQGGWKSDNGRSCQSHPLAKRLLNKLFPYYDELAYVFGCNRATGHFTKTFADGINMSEEDVHALQPFRTSEVRVGSSGSKRKRESQREAELEVILMALECTNDQLRTIAEWPARALANDNHVRQEFFCILREMQELTSLDRVLLQRHLLSCMNDMWGFI</sequence>
<name>A0A5A7SNB8_CUCMM</name>
<proteinExistence type="predicted"/>
<protein>
    <submittedName>
        <fullName evidence="1">Retrotransposon protein</fullName>
    </submittedName>
</protein>
<dbReference type="PANTHER" id="PTHR46250">
    <property type="entry name" value="MYB/SANT-LIKE DNA-BINDING DOMAIN PROTEIN-RELATED"/>
    <property type="match status" value="1"/>
</dbReference>
<organism evidence="1 2">
    <name type="scientific">Cucumis melo var. makuwa</name>
    <name type="common">Oriental melon</name>
    <dbReference type="NCBI Taxonomy" id="1194695"/>
    <lineage>
        <taxon>Eukaryota</taxon>
        <taxon>Viridiplantae</taxon>
        <taxon>Streptophyta</taxon>
        <taxon>Embryophyta</taxon>
        <taxon>Tracheophyta</taxon>
        <taxon>Spermatophyta</taxon>
        <taxon>Magnoliopsida</taxon>
        <taxon>eudicotyledons</taxon>
        <taxon>Gunneridae</taxon>
        <taxon>Pentapetalae</taxon>
        <taxon>rosids</taxon>
        <taxon>fabids</taxon>
        <taxon>Cucurbitales</taxon>
        <taxon>Cucurbitaceae</taxon>
        <taxon>Benincaseae</taxon>
        <taxon>Cucumis</taxon>
    </lineage>
</organism>
<accession>A0A5A7SNB8</accession>